<feature type="region of interest" description="Disordered" evidence="16">
    <location>
        <begin position="33"/>
        <end position="52"/>
    </location>
</feature>
<evidence type="ECO:0000256" key="13">
    <source>
        <dbReference type="PIRSR" id="PIRSR601548-8"/>
    </source>
</evidence>
<protein>
    <recommendedName>
        <fullName evidence="15">Angiotensin-converting enzyme</fullName>
        <ecNumber evidence="15">3.4.-.-</ecNumber>
    </recommendedName>
</protein>
<keyword evidence="10 15" id="KW-0479">Metal-binding</keyword>
<dbReference type="PANTHER" id="PTHR10514">
    <property type="entry name" value="ANGIOTENSIN-CONVERTING ENZYME"/>
    <property type="match status" value="1"/>
</dbReference>
<evidence type="ECO:0000256" key="12">
    <source>
        <dbReference type="PIRSR" id="PIRSR601548-5"/>
    </source>
</evidence>
<dbReference type="Pfam" id="PF01401">
    <property type="entry name" value="Peptidase_M2"/>
    <property type="match status" value="3"/>
</dbReference>
<dbReference type="PROSITE" id="PS52011">
    <property type="entry name" value="PEPTIDASE_M2"/>
    <property type="match status" value="2"/>
</dbReference>
<feature type="disulfide bond" evidence="11 14">
    <location>
        <begin position="362"/>
        <end position="380"/>
    </location>
</feature>
<evidence type="ECO:0000256" key="6">
    <source>
        <dbReference type="PIRSR" id="PIRSR601548-1"/>
    </source>
</evidence>
<evidence type="ECO:0000256" key="14">
    <source>
        <dbReference type="PROSITE-ProRule" id="PRU01355"/>
    </source>
</evidence>
<dbReference type="EC" id="3.4.-.-" evidence="15"/>
<dbReference type="PRINTS" id="PR00791">
    <property type="entry name" value="PEPDIPTASEA"/>
</dbReference>
<feature type="glycosylation site" description="N-linked (GlcNAc...) asparagine; partial" evidence="7">
    <location>
        <position position="1177"/>
    </location>
</feature>
<keyword evidence="18" id="KW-1185">Reference proteome</keyword>
<dbReference type="SUPFAM" id="SSF55486">
    <property type="entry name" value="Metalloproteases ('zincins'), catalytic domain"/>
    <property type="match status" value="2"/>
</dbReference>
<feature type="binding site" evidence="10">
    <location>
        <position position="393"/>
    </location>
    <ligand>
        <name>Zn(2+)</name>
        <dbReference type="ChEBI" id="CHEBI:29105"/>
        <label>1</label>
        <note>catalytic</note>
    </ligand>
</feature>
<dbReference type="CDD" id="cd06461">
    <property type="entry name" value="M2_ACE"/>
    <property type="match status" value="2"/>
</dbReference>
<feature type="active site" description="Proton acceptor 1" evidence="6">
    <location>
        <position position="394"/>
    </location>
</feature>
<evidence type="ECO:0000256" key="10">
    <source>
        <dbReference type="PIRSR" id="PIRSR601548-3"/>
    </source>
</evidence>
<keyword evidence="15" id="KW-0482">Metalloprotease</keyword>
<keyword evidence="15" id="KW-0378">Hydrolase</keyword>
<dbReference type="InterPro" id="IPR001548">
    <property type="entry name" value="Peptidase_M2"/>
</dbReference>
<keyword evidence="10 15" id="KW-0862">Zinc</keyword>
<comment type="cofactor">
    <cofactor evidence="1">
        <name>chloride</name>
        <dbReference type="ChEBI" id="CHEBI:17996"/>
    </cofactor>
</comment>
<evidence type="ECO:0000256" key="11">
    <source>
        <dbReference type="PIRSR" id="PIRSR601548-4"/>
    </source>
</evidence>
<reference evidence="17" key="2">
    <citation type="submission" date="2025-09" db="UniProtKB">
        <authorList>
            <consortium name="Ensembl"/>
        </authorList>
    </citation>
    <scope>IDENTIFICATION</scope>
</reference>
<feature type="binding site" evidence="10">
    <location>
        <position position="421"/>
    </location>
    <ligand>
        <name>Zn(2+)</name>
        <dbReference type="ChEBI" id="CHEBI:29105"/>
        <label>1</label>
        <note>catalytic</note>
    </ligand>
</feature>
<evidence type="ECO:0000256" key="8">
    <source>
        <dbReference type="PIRSR" id="PIRSR601548-11"/>
    </source>
</evidence>
<dbReference type="GO" id="GO:0008241">
    <property type="term" value="F:peptidyl-dipeptidase activity"/>
    <property type="evidence" value="ECO:0007669"/>
    <property type="project" value="UniProtKB-EC"/>
</dbReference>
<accession>A0A8C5U5R0</accession>
<feature type="binding site" evidence="13">
    <location>
        <position position="1010"/>
    </location>
    <ligand>
        <name>Zn(2+)</name>
        <dbReference type="ChEBI" id="CHEBI:29105"/>
        <label>2</label>
        <note>catalytic</note>
    </ligand>
</feature>
<evidence type="ECO:0000256" key="5">
    <source>
        <dbReference type="ARBA" id="ARBA00023180"/>
    </source>
</evidence>
<dbReference type="OrthoDB" id="10029630at2759"/>
<organism evidence="17 18">
    <name type="scientific">Malurus cyaneus samueli</name>
    <dbReference type="NCBI Taxonomy" id="2593467"/>
    <lineage>
        <taxon>Eukaryota</taxon>
        <taxon>Metazoa</taxon>
        <taxon>Chordata</taxon>
        <taxon>Craniata</taxon>
        <taxon>Vertebrata</taxon>
        <taxon>Euteleostomi</taxon>
        <taxon>Archelosauria</taxon>
        <taxon>Archosauria</taxon>
        <taxon>Dinosauria</taxon>
        <taxon>Saurischia</taxon>
        <taxon>Theropoda</taxon>
        <taxon>Coelurosauria</taxon>
        <taxon>Aves</taxon>
        <taxon>Neognathae</taxon>
        <taxon>Neoaves</taxon>
        <taxon>Telluraves</taxon>
        <taxon>Australaves</taxon>
        <taxon>Passeriformes</taxon>
        <taxon>Meliphagoidea</taxon>
        <taxon>Maluridae</taxon>
        <taxon>Malurus</taxon>
    </lineage>
</organism>
<feature type="disulfide bond" evidence="11">
    <location>
        <begin position="162"/>
        <end position="168"/>
    </location>
</feature>
<keyword evidence="3" id="KW-0732">Signal</keyword>
<evidence type="ECO:0000313" key="17">
    <source>
        <dbReference type="Ensembl" id="ENSMCSP00000015935.1"/>
    </source>
</evidence>
<name>A0A8C5U5R0_9PASS</name>
<feature type="binding site" evidence="9">
    <location>
        <position position="234"/>
    </location>
    <ligand>
        <name>chloride</name>
        <dbReference type="ChEBI" id="CHEBI:17996"/>
        <label>1</label>
    </ligand>
</feature>
<evidence type="ECO:0000256" key="9">
    <source>
        <dbReference type="PIRSR" id="PIRSR601548-2"/>
    </source>
</evidence>
<evidence type="ECO:0000256" key="1">
    <source>
        <dbReference type="ARBA" id="ARBA00001923"/>
    </source>
</evidence>
<evidence type="ECO:0000256" key="4">
    <source>
        <dbReference type="ARBA" id="ARBA00023157"/>
    </source>
</evidence>
<feature type="glycosylation site" description="N-linked (GlcNAc...) asparagine" evidence="12">
    <location>
        <position position="165"/>
    </location>
</feature>
<dbReference type="GO" id="GO:0006508">
    <property type="term" value="P:proteolysis"/>
    <property type="evidence" value="ECO:0007669"/>
    <property type="project" value="UniProtKB-KW"/>
</dbReference>
<feature type="binding site" evidence="13">
    <location>
        <position position="990"/>
    </location>
    <ligand>
        <name>Zn(2+)</name>
        <dbReference type="ChEBI" id="CHEBI:29105"/>
        <label>2</label>
        <note>catalytic</note>
    </ligand>
</feature>
<dbReference type="Ensembl" id="ENSMCST00000016341.1">
    <property type="protein sequence ID" value="ENSMCSP00000015935.1"/>
    <property type="gene ID" value="ENSMCSG00000011160.1"/>
</dbReference>
<evidence type="ECO:0000256" key="3">
    <source>
        <dbReference type="ARBA" id="ARBA00022729"/>
    </source>
</evidence>
<dbReference type="GO" id="GO:0005886">
    <property type="term" value="C:plasma membrane"/>
    <property type="evidence" value="ECO:0007669"/>
    <property type="project" value="TreeGrafter"/>
</dbReference>
<evidence type="ECO:0000256" key="16">
    <source>
        <dbReference type="SAM" id="MobiDB-lite"/>
    </source>
</evidence>
<reference evidence="17" key="1">
    <citation type="submission" date="2025-08" db="UniProtKB">
        <authorList>
            <consortium name="Ensembl"/>
        </authorList>
    </citation>
    <scope>IDENTIFICATION</scope>
</reference>
<feature type="glycosylation site" description="N-linked (GlcNAc...) asparagine" evidence="12">
    <location>
        <position position="321"/>
    </location>
</feature>
<dbReference type="PANTHER" id="PTHR10514:SF27">
    <property type="entry name" value="ANGIOTENSIN-CONVERTING ENZYME"/>
    <property type="match status" value="1"/>
</dbReference>
<keyword evidence="5 7" id="KW-0325">Glycoprotein</keyword>
<keyword evidence="15" id="KW-0645">Protease</keyword>
<feature type="glycosylation site" description="N-linked (GlcNAc...) asparagine" evidence="12">
    <location>
        <position position="79"/>
    </location>
</feature>
<feature type="glycosylation site" description="N-linked (GlcNAc...) asparagine; partial" evidence="7">
    <location>
        <position position="770"/>
    </location>
</feature>
<dbReference type="GO" id="GO:0008237">
    <property type="term" value="F:metallopeptidase activity"/>
    <property type="evidence" value="ECO:0007669"/>
    <property type="project" value="UniProtKB-KW"/>
</dbReference>
<evidence type="ECO:0000256" key="7">
    <source>
        <dbReference type="PIRSR" id="PIRSR601548-10"/>
    </source>
</evidence>
<dbReference type="AlphaFoldDB" id="A0A8C5U5R0"/>
<feature type="active site" description="Proton donor 2" evidence="8">
    <location>
        <position position="1104"/>
    </location>
</feature>
<feature type="active site" description="Proton donor 1" evidence="6">
    <location>
        <position position="523"/>
    </location>
</feature>
<sequence>PIPKSGRDRDPAGLELPLTHPIHPSLPPFSFPCALRPDLEPPEHDSTEQGAASFASDYNTTAELVFFESVSASWNYNTNLTAENAARQVQASLVEQNFTELWGKKAKELYSDKWKNFTDPELRKIIGSIQTLGPSNLPLERREKYNTILSDMDKIYSTAKVCLPNSTCWDLEPDLSDIMATSRSYKKLLYAWEGWHNAAGNPLRPKYQEFVELSNEAYSSDGFDDTGSYWRSWYDSENFEKDLEDIYKQLEPLYLNLHAFVRRKLYERYGPKYINLKGPIPAHLLGNMWAQQWNNIYDLMIPYPEKPNLDVTSTMVQQGWNATKMFRVSEEFFTSLGLLEMPPEFWEKSMLEKPTDGREVVCHASAWDFYNRKDFRIKQCTTVTLEQLFTVHHEMGHIQYYLQYKDQPVSFRGGANPGFHEAIGDVLSLSVSTPSHLKEIGLLSNATEDEESDINYLLKMALEKIAFLPFGYLIDQWRWNVFSGRTPPSRYNYDWWHLRTKYQGICAPVPRNESNFDPGAKYHIPGNTPYISSGICFLLYFVSFILQFQFHKALCQAANHNGPLHTCDIYRSKAAGDKLREVLMAGSSKSWQEILQSLTGTGRMDAGPLLEYFSPVTKWLDEQNNKTNEVRGWPEFDWRPPVPEGYPEGIDKIADEAQAKAFLSEYNSTAEEVWNAYTEASWAYNTNITEHNKKIMLEKNLAMSKHTLDYGVRARQFDTSDFQDQSVTRILKKLSIIERAALPQDELEEYNTLLSDMETVYSVAKVCRENKTCHPLDPDLTDIMATSRDYDELLFAWKGWRDASGKKLRESYKRYVELSNKAAVLNGYRDNGAYWRSLYETPTFEEDLERLYEQLQPLYLNLHAYVRRALYKKYGAEHVNLKAPIPAHLLGNMWAQSWSNIFDLVIPFPDATKVDATPAMKKQGWTPKRMFEESDRFFTSLGLIPMPQEFWDKSMIEKPSDGREVVCHASAWDFYNRKDFRCPRGAGGGHIQRTAARVLFRAGQRPASHEAVGDVLALSVSTPKHLHSINLLDDINYLMSIALDKIAFLPFGYLMDQWRWKVFDGRIKEDEYNKEWWNLRMKYQGLCPPAVRSEEDFDPGAKFHIPANVPYIRYFVSFVIQFQFHQALCDAAGHKGALHTCDIYQSQKAGKILGDALKLGFSKPWPEAMQLITGQPNMSAEALMSYFEPLMKWLEKENQKNGEVLGWPEYSWTPYTGMQGPAGP</sequence>
<feature type="glycosylation site" description="N-linked (GlcNAc...) asparagine" evidence="12">
    <location>
        <position position="116"/>
    </location>
</feature>
<feature type="glycosylation site" description="N-linked (GlcNAc...) asparagine" evidence="7">
    <location>
        <position position="687"/>
    </location>
</feature>
<dbReference type="Proteomes" id="UP000694560">
    <property type="component" value="Unplaced"/>
</dbReference>
<feature type="region of interest" description="Disordered" evidence="16">
    <location>
        <begin position="1"/>
        <end position="21"/>
    </location>
</feature>
<feature type="compositionally biased region" description="Basic and acidic residues" evidence="16">
    <location>
        <begin position="37"/>
        <end position="47"/>
    </location>
</feature>
<evidence type="ECO:0000256" key="15">
    <source>
        <dbReference type="RuleBase" id="RU361144"/>
    </source>
</evidence>
<dbReference type="GO" id="GO:0046872">
    <property type="term" value="F:metal ion binding"/>
    <property type="evidence" value="ECO:0007669"/>
    <property type="project" value="UniProtKB-KW"/>
</dbReference>
<comment type="caution">
    <text evidence="14">Lacks conserved residue(s) required for the propagation of feature annotation.</text>
</comment>
<evidence type="ECO:0000256" key="2">
    <source>
        <dbReference type="ARBA" id="ARBA00008139"/>
    </source>
</evidence>
<keyword evidence="15" id="KW-0121">Carboxypeptidase</keyword>
<proteinExistence type="inferred from homology"/>
<feature type="compositionally biased region" description="Basic and acidic residues" evidence="16">
    <location>
        <begin position="1"/>
        <end position="12"/>
    </location>
</feature>
<keyword evidence="4 11" id="KW-1015">Disulfide bond</keyword>
<comment type="similarity">
    <text evidence="2 14 15">Belongs to the peptidase M2 family.</text>
</comment>
<feature type="disulfide bond" evidence="11">
    <location>
        <begin position="555"/>
        <end position="567"/>
    </location>
</feature>
<feature type="binding site" evidence="10">
    <location>
        <position position="397"/>
    </location>
    <ligand>
        <name>Zn(2+)</name>
        <dbReference type="ChEBI" id="CHEBI:29105"/>
        <label>1</label>
        <note>catalytic</note>
    </ligand>
</feature>
<evidence type="ECO:0000313" key="18">
    <source>
        <dbReference type="Proteomes" id="UP000694560"/>
    </source>
</evidence>
<dbReference type="GO" id="GO:0004180">
    <property type="term" value="F:carboxypeptidase activity"/>
    <property type="evidence" value="ECO:0007669"/>
    <property type="project" value="UniProtKB-KW"/>
</dbReference>